<feature type="transmembrane region" description="Helical" evidence="7">
    <location>
        <begin position="32"/>
        <end position="51"/>
    </location>
</feature>
<evidence type="ECO:0000256" key="7">
    <source>
        <dbReference type="SAM" id="Phobius"/>
    </source>
</evidence>
<evidence type="ECO:0000256" key="4">
    <source>
        <dbReference type="ARBA" id="ARBA00023136"/>
    </source>
</evidence>
<organism evidence="9 10">
    <name type="scientific">Orbilia oligospora</name>
    <name type="common">Nematode-trapping fungus</name>
    <name type="synonym">Arthrobotrys oligospora</name>
    <dbReference type="NCBI Taxonomy" id="2813651"/>
    <lineage>
        <taxon>Eukaryota</taxon>
        <taxon>Fungi</taxon>
        <taxon>Dikarya</taxon>
        <taxon>Ascomycota</taxon>
        <taxon>Pezizomycotina</taxon>
        <taxon>Orbiliomycetes</taxon>
        <taxon>Orbiliales</taxon>
        <taxon>Orbiliaceae</taxon>
        <taxon>Orbilia</taxon>
    </lineage>
</organism>
<comment type="similarity">
    <text evidence="5">Belongs to the SAT4 family.</text>
</comment>
<evidence type="ECO:0000259" key="8">
    <source>
        <dbReference type="Pfam" id="PF20684"/>
    </source>
</evidence>
<evidence type="ECO:0000256" key="2">
    <source>
        <dbReference type="ARBA" id="ARBA00022692"/>
    </source>
</evidence>
<keyword evidence="3 7" id="KW-1133">Transmembrane helix</keyword>
<comment type="caution">
    <text evidence="9">The sequence shown here is derived from an EMBL/GenBank/DDBJ whole genome shotgun (WGS) entry which is preliminary data.</text>
</comment>
<feature type="region of interest" description="Disordered" evidence="6">
    <location>
        <begin position="297"/>
        <end position="318"/>
    </location>
</feature>
<gene>
    <name evidence="9" type="ORF">EYR41_008878</name>
</gene>
<evidence type="ECO:0000256" key="1">
    <source>
        <dbReference type="ARBA" id="ARBA00004141"/>
    </source>
</evidence>
<dbReference type="AlphaFoldDB" id="A0A7C8KIU5"/>
<feature type="transmembrane region" description="Helical" evidence="7">
    <location>
        <begin position="149"/>
        <end position="177"/>
    </location>
</feature>
<dbReference type="EMBL" id="SOZJ01000006">
    <property type="protein sequence ID" value="TGJ64870.1"/>
    <property type="molecule type" value="Genomic_DNA"/>
</dbReference>
<dbReference type="OrthoDB" id="444631at2759"/>
<dbReference type="PANTHER" id="PTHR33048">
    <property type="entry name" value="PTH11-LIKE INTEGRAL MEMBRANE PROTEIN (AFU_ORTHOLOGUE AFUA_5G11245)"/>
    <property type="match status" value="1"/>
</dbReference>
<keyword evidence="2 7" id="KW-0812">Transmembrane</keyword>
<dbReference type="Pfam" id="PF20684">
    <property type="entry name" value="Fung_rhodopsin"/>
    <property type="match status" value="1"/>
</dbReference>
<dbReference type="InterPro" id="IPR052337">
    <property type="entry name" value="SAT4-like"/>
</dbReference>
<reference evidence="9 10" key="1">
    <citation type="submission" date="2019-03" db="EMBL/GenBank/DDBJ databases">
        <title>Nematode-trapping fungi genome.</title>
        <authorList>
            <person name="Vidal-Diez De Ulzurrun G."/>
        </authorList>
    </citation>
    <scope>NUCLEOTIDE SEQUENCE [LARGE SCALE GENOMIC DNA]</scope>
    <source>
        <strain evidence="9 10">TWF154</strain>
    </source>
</reference>
<accession>A0A7C8KIU5</accession>
<feature type="transmembrane region" description="Helical" evidence="7">
    <location>
        <begin position="225"/>
        <end position="250"/>
    </location>
</feature>
<feature type="transmembrane region" description="Helical" evidence="7">
    <location>
        <begin position="7"/>
        <end position="26"/>
    </location>
</feature>
<evidence type="ECO:0000313" key="9">
    <source>
        <dbReference type="EMBL" id="TGJ64870.1"/>
    </source>
</evidence>
<evidence type="ECO:0000256" key="6">
    <source>
        <dbReference type="SAM" id="MobiDB-lite"/>
    </source>
</evidence>
<proteinExistence type="inferred from homology"/>
<evidence type="ECO:0000256" key="3">
    <source>
        <dbReference type="ARBA" id="ARBA00022989"/>
    </source>
</evidence>
<dbReference type="Proteomes" id="UP000297595">
    <property type="component" value="Unassembled WGS sequence"/>
</dbReference>
<dbReference type="PANTHER" id="PTHR33048:SF92">
    <property type="entry name" value="INTEGRAL MEMBRANE PROTEIN"/>
    <property type="match status" value="1"/>
</dbReference>
<comment type="subcellular location">
    <subcellularLocation>
        <location evidence="1">Membrane</location>
        <topology evidence="1">Multi-pass membrane protein</topology>
    </subcellularLocation>
</comment>
<evidence type="ECO:0000256" key="5">
    <source>
        <dbReference type="ARBA" id="ARBA00038359"/>
    </source>
</evidence>
<dbReference type="InterPro" id="IPR049326">
    <property type="entry name" value="Rhodopsin_dom_fungi"/>
</dbReference>
<sequence>MSRFLDTLAFEWAMVVGTIFLVILRLYHRNRYAYITLFEDGFVVVAWLCFLNQVSLDTVLYDLGFFNEESGVVAVGVDGGIVGMTASKVRVEDYNATSCPAISLNQNSHCDQIFFVKNTTYHFCMYAAKTAILCFYTRLVPETMKKTRVCLWITVATVTLGFFTSILLDLLLCMPISRNWNPNGNCSSTASSIVTYFFHLLTDVMVYILPVSAVRVLVLPTPQRIGVGITFAFGFLCIAFAATVIVFRYVSISATTLWMVAIFEQTLCVCVACAPALEGLARGCDIRRWKGRMSYNRGKNQDTDSEAGTIDAGSRPQSDATIFDQTQNHNLERAPKRVESLLGQEEIEKPHLCRPTHILPKISPVAAYNRQSHDTECQANSPNSPGYTMSISSIVDFYDLERQLQLDDEKRQATNCSPVLERASSELHQGSNPSLPINLWKRI</sequence>
<dbReference type="GO" id="GO:0016020">
    <property type="term" value="C:membrane"/>
    <property type="evidence" value="ECO:0007669"/>
    <property type="project" value="UniProtKB-SubCell"/>
</dbReference>
<feature type="transmembrane region" description="Helical" evidence="7">
    <location>
        <begin position="197"/>
        <end position="218"/>
    </location>
</feature>
<feature type="transmembrane region" description="Helical" evidence="7">
    <location>
        <begin position="256"/>
        <end position="280"/>
    </location>
</feature>
<evidence type="ECO:0000313" key="10">
    <source>
        <dbReference type="Proteomes" id="UP000297595"/>
    </source>
</evidence>
<keyword evidence="4 7" id="KW-0472">Membrane</keyword>
<feature type="domain" description="Rhodopsin" evidence="8">
    <location>
        <begin position="25"/>
        <end position="280"/>
    </location>
</feature>
<name>A0A7C8KIU5_ORBOL</name>
<protein>
    <recommendedName>
        <fullName evidence="8">Rhodopsin domain-containing protein</fullName>
    </recommendedName>
</protein>